<evidence type="ECO:0000256" key="1">
    <source>
        <dbReference type="ARBA" id="ARBA00004123"/>
    </source>
</evidence>
<dbReference type="GO" id="GO:0031267">
    <property type="term" value="F:small GTPase binding"/>
    <property type="evidence" value="ECO:0007669"/>
    <property type="project" value="InterPro"/>
</dbReference>
<organism evidence="6 7">
    <name type="scientific">Clavispora lusitaniae</name>
    <name type="common">Candida lusitaniae</name>
    <dbReference type="NCBI Taxonomy" id="36911"/>
    <lineage>
        <taxon>Eukaryota</taxon>
        <taxon>Fungi</taxon>
        <taxon>Dikarya</taxon>
        <taxon>Ascomycota</taxon>
        <taxon>Saccharomycotina</taxon>
        <taxon>Pichiomycetes</taxon>
        <taxon>Metschnikowiaceae</taxon>
        <taxon>Clavispora</taxon>
    </lineage>
</organism>
<dbReference type="AlphaFoldDB" id="A0AA91Q092"/>
<evidence type="ECO:0000256" key="4">
    <source>
        <dbReference type="ARBA" id="ARBA00023242"/>
    </source>
</evidence>
<keyword evidence="4" id="KW-0539">Nucleus</keyword>
<sequence>MADPSVVLRLVVDQNSPDNNLRKSSELEFNHLAAQNPSQLAFHLIQSALAENLSVDVRQSCLLHLKRLVPKFWSIGFESFIGPAIDQELKRVIRQNLVQLVTSTTISKIRSGAAYVIVQIAASDYPDEWPDLLGQLYSHTTDLSNEPAVVGGLAVLTDLFDDLITEDQFWGGGVGAQLISNVTHVLGQDALSPDIKTSALKLYLTVFNTLSSAEAMEVKERRSSVTQHIVQFSELTLTLLQKSMTASTSTEAVALNELHYRAYLYKVLSRVLSSFSKLVSENAKVAFIQTLCHDLVFGSRAFRAASSSSDVFIKIPDDLSDPQKCVTNYLANLLQCLSLLQHRIPLSQTLSKEEFTQFLSCLVECATLSEDMVDDFTADANAFVTEITGLSAQASVRDSISEFLMDVNDQDATQLFHVINERWINVELPWALKEAHLFLTEALLSNEDAENLGTNLPLSKYLESLNALVSVEQGPSNHPLLISRVFLVLPKFFEKFSNKLSVNTFGAIEFKNTFAYAAHPQNFDSFDLIQASALVSATFWKNLPGLKLPDLGTDLQANIFEVAYAMFSDSEEDTLPVLLEAISVAIDIDHHWAFKAVVAQQFSVIDLIFQISFKDPANVQLTIDSTECIEVLLANVSNEEYIQVCQKSIPFILDIINNSLSQQSVEYSPQLYLALEILGYIVGASPGEDSRDNFPSEVFTFIFPVLKNLILRTNDDQILQNSGEVFNNLLKRASKLFVEYVDEETKQSGMELLLEVANKFLSPELSDSAAMSCGLIVISLFENFQEYLDNNFYFQLLQATVRRLVIAKEVVTIENLIMVFCKLVLNYSPEHLINALLEVREGDKNGLQLVLPIWFSSFEVTRGFEKIKQNILALGRIFSFNDDRVKSIIVDGDLIPYEGDMIITRSMSKKMPERYTQIPAPLKILKLLAGELEFQCQQPDANDYLPERVEDEENDGDWEDLDDIGVPNYEKLKSYIDSDEEEEDNADSGIKEILVQFFKECTSKDLGGFQQYYEAMSDDEKKVITENLVF</sequence>
<evidence type="ECO:0000313" key="7">
    <source>
        <dbReference type="Proteomes" id="UP000195602"/>
    </source>
</evidence>
<dbReference type="InterPro" id="IPR001494">
    <property type="entry name" value="Importin-beta_N"/>
</dbReference>
<dbReference type="InterPro" id="IPR056840">
    <property type="entry name" value="HEAT_IPO9_central"/>
</dbReference>
<dbReference type="PANTHER" id="PTHR10997:SF9">
    <property type="entry name" value="IMPORTIN-9"/>
    <property type="match status" value="1"/>
</dbReference>
<dbReference type="GO" id="GO:0005635">
    <property type="term" value="C:nuclear envelope"/>
    <property type="evidence" value="ECO:0007669"/>
    <property type="project" value="TreeGrafter"/>
</dbReference>
<dbReference type="InterPro" id="IPR016024">
    <property type="entry name" value="ARM-type_fold"/>
</dbReference>
<evidence type="ECO:0000259" key="5">
    <source>
        <dbReference type="PROSITE" id="PS50166"/>
    </source>
</evidence>
<dbReference type="InterPro" id="IPR011989">
    <property type="entry name" value="ARM-like"/>
</dbReference>
<dbReference type="PROSITE" id="PS50166">
    <property type="entry name" value="IMPORTIN_B_NT"/>
    <property type="match status" value="1"/>
</dbReference>
<dbReference type="Pfam" id="PF25018">
    <property type="entry name" value="HEAT_IPO9_c"/>
    <property type="match status" value="1"/>
</dbReference>
<evidence type="ECO:0000256" key="2">
    <source>
        <dbReference type="ARBA" id="ARBA00022448"/>
    </source>
</evidence>
<dbReference type="Gene3D" id="1.25.10.10">
    <property type="entry name" value="Leucine-rich Repeat Variant"/>
    <property type="match status" value="1"/>
</dbReference>
<dbReference type="GO" id="GO:0005829">
    <property type="term" value="C:cytosol"/>
    <property type="evidence" value="ECO:0007669"/>
    <property type="project" value="TreeGrafter"/>
</dbReference>
<proteinExistence type="predicted"/>
<protein>
    <submittedName>
        <fullName evidence="6">Importin subunit</fullName>
    </submittedName>
</protein>
<keyword evidence="3" id="KW-0653">Protein transport</keyword>
<dbReference type="EMBL" id="LYUB02000009">
    <property type="protein sequence ID" value="OVF08233.1"/>
    <property type="molecule type" value="Genomic_DNA"/>
</dbReference>
<comment type="caution">
    <text evidence="6">The sequence shown here is derived from an EMBL/GenBank/DDBJ whole genome shotgun (WGS) entry which is preliminary data.</text>
</comment>
<gene>
    <name evidence="6" type="ORF">A9F13_09g01683</name>
</gene>
<dbReference type="KEGG" id="clus:A9F13_09g01683"/>
<dbReference type="SUPFAM" id="SSF48371">
    <property type="entry name" value="ARM repeat"/>
    <property type="match status" value="1"/>
</dbReference>
<name>A0AA91Q092_CLALS</name>
<comment type="subcellular location">
    <subcellularLocation>
        <location evidence="1">Nucleus</location>
    </subcellularLocation>
</comment>
<dbReference type="PANTHER" id="PTHR10997">
    <property type="entry name" value="IMPORTIN-7, 8, 11"/>
    <property type="match status" value="1"/>
</dbReference>
<feature type="domain" description="Importin N-terminal" evidence="5">
    <location>
        <begin position="25"/>
        <end position="103"/>
    </location>
</feature>
<reference evidence="6 7" key="1">
    <citation type="submission" date="2017-04" db="EMBL/GenBank/DDBJ databases">
        <title>Draft genome of the yeast Clavispora lusitaniae type strain CBS 6936.</title>
        <authorList>
            <person name="Durrens P."/>
            <person name="Klopp C."/>
            <person name="Biteau N."/>
            <person name="Fitton-Ouhabi V."/>
            <person name="Dementhon K."/>
            <person name="Accoceberry I."/>
            <person name="Sherman D.J."/>
            <person name="Noel T."/>
        </authorList>
    </citation>
    <scope>NUCLEOTIDE SEQUENCE [LARGE SCALE GENOMIC DNA]</scope>
    <source>
        <strain evidence="6 7">CBS 6936</strain>
    </source>
</reference>
<evidence type="ECO:0000256" key="3">
    <source>
        <dbReference type="ARBA" id="ARBA00022927"/>
    </source>
</evidence>
<dbReference type="Proteomes" id="UP000195602">
    <property type="component" value="Unassembled WGS sequence"/>
</dbReference>
<accession>A0AA91Q092</accession>
<dbReference type="GO" id="GO:0006606">
    <property type="term" value="P:protein import into nucleus"/>
    <property type="evidence" value="ECO:0007669"/>
    <property type="project" value="TreeGrafter"/>
</dbReference>
<keyword evidence="2" id="KW-0813">Transport</keyword>
<evidence type="ECO:0000313" key="6">
    <source>
        <dbReference type="EMBL" id="OVF08233.1"/>
    </source>
</evidence>